<reference evidence="4 5" key="1">
    <citation type="journal article" date="2017" name="Environ. Microbiol.">
        <title>Decay of the glycolytic pathway and adaptation to intranuclear parasitism within Enterocytozoonidae microsporidia.</title>
        <authorList>
            <person name="Wiredu Boakye D."/>
            <person name="Jaroenlak P."/>
            <person name="Prachumwat A."/>
            <person name="Williams T.A."/>
            <person name="Bateman K.S."/>
            <person name="Itsathitphaisarn O."/>
            <person name="Sritunyalucksana K."/>
            <person name="Paszkiewicz K.H."/>
            <person name="Moore K.A."/>
            <person name="Stentiford G.D."/>
            <person name="Williams B.A."/>
        </authorList>
    </citation>
    <scope>NUCLEOTIDE SEQUENCE [LARGE SCALE GENOMIC DNA]</scope>
    <source>
        <strain evidence="4 5">GB1</strain>
    </source>
</reference>
<dbReference type="GO" id="GO:0003735">
    <property type="term" value="F:structural constituent of ribosome"/>
    <property type="evidence" value="ECO:0007669"/>
    <property type="project" value="InterPro"/>
</dbReference>
<dbReference type="VEuPathDB" id="MicrosporidiaDB:ECANGB1_2554"/>
<dbReference type="Gene3D" id="1.10.1620.10">
    <property type="entry name" value="Ribosomal protein L39e"/>
    <property type="match status" value="1"/>
</dbReference>
<sequence>MGSRKSMLVKKRLTRAFVRNSTMPTWKRLLPENRYKQARNKARRNWRSTKLKIH</sequence>
<dbReference type="GO" id="GO:0005840">
    <property type="term" value="C:ribosome"/>
    <property type="evidence" value="ECO:0007669"/>
    <property type="project" value="UniProtKB-KW"/>
</dbReference>
<dbReference type="Pfam" id="PF00832">
    <property type="entry name" value="Ribosomal_L39"/>
    <property type="match status" value="1"/>
</dbReference>
<dbReference type="InterPro" id="IPR000077">
    <property type="entry name" value="Ribosomal_eL39"/>
</dbReference>
<evidence type="ECO:0000256" key="2">
    <source>
        <dbReference type="ARBA" id="ARBA00022980"/>
    </source>
</evidence>
<dbReference type="OrthoDB" id="6332053at2759"/>
<gene>
    <name evidence="4" type="ORF">ECANGB1_2554</name>
</gene>
<comment type="caution">
    <text evidence="4">The sequence shown here is derived from an EMBL/GenBank/DDBJ whole genome shotgun (WGS) entry which is preliminary data.</text>
</comment>
<organism evidence="4 5">
    <name type="scientific">Enterospora canceri</name>
    <dbReference type="NCBI Taxonomy" id="1081671"/>
    <lineage>
        <taxon>Eukaryota</taxon>
        <taxon>Fungi</taxon>
        <taxon>Fungi incertae sedis</taxon>
        <taxon>Microsporidia</taxon>
        <taxon>Enterocytozoonidae</taxon>
        <taxon>Enterospora</taxon>
    </lineage>
</organism>
<dbReference type="Proteomes" id="UP000192639">
    <property type="component" value="Unassembled WGS sequence"/>
</dbReference>
<dbReference type="GO" id="GO:1990904">
    <property type="term" value="C:ribonucleoprotein complex"/>
    <property type="evidence" value="ECO:0007669"/>
    <property type="project" value="UniProtKB-KW"/>
</dbReference>
<evidence type="ECO:0000256" key="1">
    <source>
        <dbReference type="ARBA" id="ARBA00009339"/>
    </source>
</evidence>
<dbReference type="AlphaFoldDB" id="A0A1Y1S8X0"/>
<keyword evidence="5" id="KW-1185">Reference proteome</keyword>
<comment type="similarity">
    <text evidence="1">Belongs to the eukaryotic ribosomal protein eL39 family.</text>
</comment>
<dbReference type="SUPFAM" id="SSF48662">
    <property type="entry name" value="Ribosomal protein L39e"/>
    <property type="match status" value="1"/>
</dbReference>
<evidence type="ECO:0000313" key="4">
    <source>
        <dbReference type="EMBL" id="ORD94899.1"/>
    </source>
</evidence>
<accession>A0A1Y1S8X0</accession>
<dbReference type="GO" id="GO:0006412">
    <property type="term" value="P:translation"/>
    <property type="evidence" value="ECO:0007669"/>
    <property type="project" value="InterPro"/>
</dbReference>
<evidence type="ECO:0000313" key="5">
    <source>
        <dbReference type="Proteomes" id="UP000192639"/>
    </source>
</evidence>
<dbReference type="EMBL" id="LWDP01000007">
    <property type="protein sequence ID" value="ORD94899.1"/>
    <property type="molecule type" value="Genomic_DNA"/>
</dbReference>
<name>A0A1Y1S8X0_9MICR</name>
<keyword evidence="2" id="KW-0689">Ribosomal protein</keyword>
<keyword evidence="3" id="KW-0687">Ribonucleoprotein</keyword>
<evidence type="ECO:0000256" key="3">
    <source>
        <dbReference type="ARBA" id="ARBA00023274"/>
    </source>
</evidence>
<protein>
    <submittedName>
        <fullName evidence="4">Ribosomal prt L39</fullName>
    </submittedName>
</protein>
<proteinExistence type="inferred from homology"/>
<dbReference type="InterPro" id="IPR023626">
    <property type="entry name" value="Ribosomal_eL39_dom_sf"/>
</dbReference>